<protein>
    <recommendedName>
        <fullName evidence="5">Uronate isomerase</fullName>
        <ecNumber evidence="4">5.3.1.12</ecNumber>
    </recommendedName>
</protein>
<organism evidence="7 8">
    <name type="scientific">Halanaerobium congolense</name>
    <dbReference type="NCBI Taxonomy" id="54121"/>
    <lineage>
        <taxon>Bacteria</taxon>
        <taxon>Bacillati</taxon>
        <taxon>Bacillota</taxon>
        <taxon>Clostridia</taxon>
        <taxon>Halanaerobiales</taxon>
        <taxon>Halanaerobiaceae</taxon>
        <taxon>Halanaerobium</taxon>
    </lineage>
</organism>
<dbReference type="SUPFAM" id="SSF51556">
    <property type="entry name" value="Metallo-dependent hydrolases"/>
    <property type="match status" value="1"/>
</dbReference>
<accession>A0A1G8MRJ4</accession>
<comment type="similarity">
    <text evidence="3">Belongs to the metallo-dependent hydrolases superfamily. Uronate isomerase family.</text>
</comment>
<proteinExistence type="inferred from homology"/>
<evidence type="ECO:0000313" key="7">
    <source>
        <dbReference type="EMBL" id="SDI69910.1"/>
    </source>
</evidence>
<keyword evidence="6 7" id="KW-0413">Isomerase</keyword>
<dbReference type="Gene3D" id="3.20.20.140">
    <property type="entry name" value="Metal-dependent hydrolases"/>
    <property type="match status" value="1"/>
</dbReference>
<dbReference type="GO" id="GO:0042840">
    <property type="term" value="P:D-glucuronate catabolic process"/>
    <property type="evidence" value="ECO:0007669"/>
    <property type="project" value="TreeGrafter"/>
</dbReference>
<dbReference type="EMBL" id="FNEH01000012">
    <property type="protein sequence ID" value="SDI69910.1"/>
    <property type="molecule type" value="Genomic_DNA"/>
</dbReference>
<evidence type="ECO:0000256" key="6">
    <source>
        <dbReference type="ARBA" id="ARBA00023235"/>
    </source>
</evidence>
<dbReference type="NCBIfam" id="NF002794">
    <property type="entry name" value="PRK02925.1"/>
    <property type="match status" value="1"/>
</dbReference>
<dbReference type="GO" id="GO:0008880">
    <property type="term" value="F:glucuronate isomerase activity"/>
    <property type="evidence" value="ECO:0007669"/>
    <property type="project" value="UniProtKB-EC"/>
</dbReference>
<evidence type="ECO:0000256" key="4">
    <source>
        <dbReference type="ARBA" id="ARBA00012546"/>
    </source>
</evidence>
<name>A0A1G8MRJ4_9FIRM</name>
<dbReference type="GO" id="GO:0019698">
    <property type="term" value="P:D-galacturonate catabolic process"/>
    <property type="evidence" value="ECO:0007669"/>
    <property type="project" value="TreeGrafter"/>
</dbReference>
<dbReference type="Proteomes" id="UP000198945">
    <property type="component" value="Unassembled WGS sequence"/>
</dbReference>
<reference evidence="7 8" key="1">
    <citation type="submission" date="2016-10" db="EMBL/GenBank/DDBJ databases">
        <authorList>
            <person name="de Groot N.N."/>
        </authorList>
    </citation>
    <scope>NUCLEOTIDE SEQUENCE [LARGE SCALE GENOMIC DNA]</scope>
    <source>
        <strain evidence="7 8">WG7</strain>
    </source>
</reference>
<comment type="catalytic activity">
    <reaction evidence="1">
        <text>D-glucuronate = D-fructuronate</text>
        <dbReference type="Rhea" id="RHEA:13049"/>
        <dbReference type="ChEBI" id="CHEBI:58720"/>
        <dbReference type="ChEBI" id="CHEBI:59863"/>
        <dbReference type="EC" id="5.3.1.12"/>
    </reaction>
</comment>
<dbReference type="InterPro" id="IPR003766">
    <property type="entry name" value="Uronate_isomerase"/>
</dbReference>
<sequence>MAFLDENYLLEGGTAKKLYKEIEYLPILDAHNHGDVSEILANKGWSDIWEVEAATDHYVWELMRKRGVSEEKITGDASNKKKWLALAEIFPEIAGNPTYEWIHLDLKRRFGIEAPISKHTAEMIWEKTKNMLAKDEMKPQNLLKEMNVEIMCTTDEPYSLLEDHKRAKEEVEGVKILPTWRPDKIMNIEHKNWTEYVDKLGEAYEQDTSDLDGLLKALKKSHDYFEEMGCVASDHGIVEPISYGVEKSAAAEIYDKAAAGNELTTQEIRDFKAFTLIEFGKLNEESGWVTQLHIGAVRNYRDSLYQELGPDTGGDISNSDIEIAENLKYFVNKFDSELDIVLYTMESTHWFTASTISRAFPNVSLGAAWWVTDNPYGMEKQLQQVTNVDLFYNLAGMVTDSRKLMSYSSRSEMFRRTLANVVGRQVDRGRMPYSTAADLVKHVSYYGPKELFFKNIK</sequence>
<dbReference type="InterPro" id="IPR032466">
    <property type="entry name" value="Metal_Hydrolase"/>
</dbReference>
<dbReference type="EC" id="5.3.1.12" evidence="4"/>
<dbReference type="PANTHER" id="PTHR30068:SF4">
    <property type="entry name" value="URONATE ISOMERASE"/>
    <property type="match status" value="1"/>
</dbReference>
<dbReference type="UniPathway" id="UPA00246"/>
<evidence type="ECO:0000256" key="1">
    <source>
        <dbReference type="ARBA" id="ARBA00001165"/>
    </source>
</evidence>
<dbReference type="Pfam" id="PF02614">
    <property type="entry name" value="UxaC"/>
    <property type="match status" value="1"/>
</dbReference>
<gene>
    <name evidence="7" type="ORF">SAMN04515654_11217</name>
</gene>
<dbReference type="PANTHER" id="PTHR30068">
    <property type="entry name" value="URONATE ISOMERASE"/>
    <property type="match status" value="1"/>
</dbReference>
<evidence type="ECO:0000313" key="8">
    <source>
        <dbReference type="Proteomes" id="UP000198945"/>
    </source>
</evidence>
<evidence type="ECO:0000256" key="2">
    <source>
        <dbReference type="ARBA" id="ARBA00004892"/>
    </source>
</evidence>
<dbReference type="RefSeq" id="WP_089716856.1">
    <property type="nucleotide sequence ID" value="NZ_FNEH01000012.1"/>
</dbReference>
<dbReference type="AlphaFoldDB" id="A0A1G8MRJ4"/>
<evidence type="ECO:0000256" key="3">
    <source>
        <dbReference type="ARBA" id="ARBA00008397"/>
    </source>
</evidence>
<dbReference type="Gene3D" id="1.10.2020.10">
    <property type="entry name" value="uronate isomerase, domain 2, chain A"/>
    <property type="match status" value="1"/>
</dbReference>
<evidence type="ECO:0000256" key="5">
    <source>
        <dbReference type="ARBA" id="ARBA00020555"/>
    </source>
</evidence>
<comment type="pathway">
    <text evidence="2">Carbohydrate metabolism; pentose and glucuronate interconversion.</text>
</comment>